<dbReference type="AlphaFoldDB" id="A0A3D4V550"/>
<reference evidence="2 3" key="1">
    <citation type="journal article" date="2018" name="Nat. Biotechnol.">
        <title>A standardized bacterial taxonomy based on genome phylogeny substantially revises the tree of life.</title>
        <authorList>
            <person name="Parks D.H."/>
            <person name="Chuvochina M."/>
            <person name="Waite D.W."/>
            <person name="Rinke C."/>
            <person name="Skarshewski A."/>
            <person name="Chaumeil P.A."/>
            <person name="Hugenholtz P."/>
        </authorList>
    </citation>
    <scope>NUCLEOTIDE SEQUENCE [LARGE SCALE GENOMIC DNA]</scope>
    <source>
        <strain evidence="2">UBA8844</strain>
    </source>
</reference>
<proteinExistence type="predicted"/>
<dbReference type="SUPFAM" id="SSF54427">
    <property type="entry name" value="NTF2-like"/>
    <property type="match status" value="1"/>
</dbReference>
<dbReference type="InterPro" id="IPR032710">
    <property type="entry name" value="NTF2-like_dom_sf"/>
</dbReference>
<dbReference type="Gene3D" id="3.10.450.50">
    <property type="match status" value="1"/>
</dbReference>
<evidence type="ECO:0008006" key="4">
    <source>
        <dbReference type="Google" id="ProtNLM"/>
    </source>
</evidence>
<accession>A0A3D4V550</accession>
<evidence type="ECO:0000313" key="3">
    <source>
        <dbReference type="Proteomes" id="UP000264071"/>
    </source>
</evidence>
<name>A0A3D4V550_9BACT</name>
<sequence length="316" mass="32533">MSAVLLVSAAQPPASRATKPVKPSGAPSGPSTADVPATIAGALIAADRSHAAAARTRPLRAALDAMFADGVMMPAPRGQILNGKAAVLDAIAATADSAARGSWTPIRVGLSSDGLHGFTLGFMVTTRADGGRSQFKYLAYWVRDSVGSNAPWRVAAWRRRAIDSSVAIDSTVLPPILPARLQVPRRGAALFTTLRKGLIEAEAGFSNEAQRVGVGAAFAALGTEESLNVGSVNEGRFTRGAIAIARAVAGGQALDAPSTIVWSADTALVASSGDLGITFGVIRPKGVPAGQPAPGTSFFTIWRRASPTAPWRYIAE</sequence>
<evidence type="ECO:0000256" key="1">
    <source>
        <dbReference type="SAM" id="MobiDB-lite"/>
    </source>
</evidence>
<dbReference type="Proteomes" id="UP000264071">
    <property type="component" value="Unassembled WGS sequence"/>
</dbReference>
<protein>
    <recommendedName>
        <fullName evidence="4">Nuclear transport factor 2 family protein</fullName>
    </recommendedName>
</protein>
<feature type="region of interest" description="Disordered" evidence="1">
    <location>
        <begin position="10"/>
        <end position="32"/>
    </location>
</feature>
<gene>
    <name evidence="2" type="ORF">DGD08_01575</name>
</gene>
<dbReference type="EMBL" id="DPIY01000001">
    <property type="protein sequence ID" value="HCT55882.1"/>
    <property type="molecule type" value="Genomic_DNA"/>
</dbReference>
<evidence type="ECO:0000313" key="2">
    <source>
        <dbReference type="EMBL" id="HCT55882.1"/>
    </source>
</evidence>
<organism evidence="2 3">
    <name type="scientific">Gemmatimonas aurantiaca</name>
    <dbReference type="NCBI Taxonomy" id="173480"/>
    <lineage>
        <taxon>Bacteria</taxon>
        <taxon>Pseudomonadati</taxon>
        <taxon>Gemmatimonadota</taxon>
        <taxon>Gemmatimonadia</taxon>
        <taxon>Gemmatimonadales</taxon>
        <taxon>Gemmatimonadaceae</taxon>
        <taxon>Gemmatimonas</taxon>
    </lineage>
</organism>
<comment type="caution">
    <text evidence="2">The sequence shown here is derived from an EMBL/GenBank/DDBJ whole genome shotgun (WGS) entry which is preliminary data.</text>
</comment>